<dbReference type="Proteomes" id="UP001228636">
    <property type="component" value="Unassembled WGS sequence"/>
</dbReference>
<dbReference type="PROSITE" id="PS51257">
    <property type="entry name" value="PROKAR_LIPOPROTEIN"/>
    <property type="match status" value="1"/>
</dbReference>
<protein>
    <submittedName>
        <fullName evidence="1">Uncharacterized protein</fullName>
    </submittedName>
</protein>
<reference evidence="1 2" key="1">
    <citation type="journal article" date="2014" name="Int. J. Syst. Evol. Microbiol.">
        <title>Complete genome sequence of Corynebacterium casei LMG S-19264T (=DSM 44701T), isolated from a smear-ripened cheese.</title>
        <authorList>
            <consortium name="US DOE Joint Genome Institute (JGI-PGF)"/>
            <person name="Walter F."/>
            <person name="Albersmeier A."/>
            <person name="Kalinowski J."/>
            <person name="Ruckert C."/>
        </authorList>
    </citation>
    <scope>NUCLEOTIDE SEQUENCE [LARGE SCALE GENOMIC DNA]</scope>
    <source>
        <strain evidence="1 2">CECT 8670</strain>
    </source>
</reference>
<evidence type="ECO:0000313" key="1">
    <source>
        <dbReference type="EMBL" id="MDN3621318.1"/>
    </source>
</evidence>
<dbReference type="EMBL" id="JAUFQH010000022">
    <property type="protein sequence ID" value="MDN3621318.1"/>
    <property type="molecule type" value="Genomic_DNA"/>
</dbReference>
<name>A0AAJ1R0P9_9FLAO</name>
<gene>
    <name evidence="1" type="ORF">QWY81_17760</name>
</gene>
<dbReference type="AlphaFoldDB" id="A0AAJ1R0P9"/>
<organism evidence="1 2">
    <name type="scientific">Polaribacter sejongensis</name>
    <dbReference type="NCBI Taxonomy" id="985043"/>
    <lineage>
        <taxon>Bacteria</taxon>
        <taxon>Pseudomonadati</taxon>
        <taxon>Bacteroidota</taxon>
        <taxon>Flavobacteriia</taxon>
        <taxon>Flavobacteriales</taxon>
        <taxon>Flavobacteriaceae</taxon>
    </lineage>
</organism>
<sequence length="43" mass="4713">MSSCKHPPDKQTLVVVSAVLGCETTRVQCTNCNQFLTEPKTDC</sequence>
<dbReference type="RefSeq" id="WP_261972798.1">
    <property type="nucleotide sequence ID" value="NZ_CP103460.1"/>
</dbReference>
<evidence type="ECO:0000313" key="2">
    <source>
        <dbReference type="Proteomes" id="UP001228636"/>
    </source>
</evidence>
<proteinExistence type="predicted"/>
<accession>A0AAJ1R0P9</accession>
<comment type="caution">
    <text evidence="1">The sequence shown here is derived from an EMBL/GenBank/DDBJ whole genome shotgun (WGS) entry which is preliminary data.</text>
</comment>